<evidence type="ECO:0000313" key="2">
    <source>
        <dbReference type="EMBL" id="KAJ8472776.1"/>
    </source>
</evidence>
<evidence type="ECO:0000313" key="3">
    <source>
        <dbReference type="Proteomes" id="UP001215151"/>
    </source>
</evidence>
<name>A0AAD7TQX0_9APHY</name>
<keyword evidence="3" id="KW-1185">Reference proteome</keyword>
<comment type="caution">
    <text evidence="2">The sequence shown here is derived from an EMBL/GenBank/DDBJ whole genome shotgun (WGS) entry which is preliminary data.</text>
</comment>
<feature type="compositionally biased region" description="Polar residues" evidence="1">
    <location>
        <begin position="483"/>
        <end position="497"/>
    </location>
</feature>
<feature type="compositionally biased region" description="Basic residues" evidence="1">
    <location>
        <begin position="253"/>
        <end position="262"/>
    </location>
</feature>
<proteinExistence type="predicted"/>
<feature type="region of interest" description="Disordered" evidence="1">
    <location>
        <begin position="98"/>
        <end position="324"/>
    </location>
</feature>
<reference evidence="2" key="1">
    <citation type="submission" date="2022-11" db="EMBL/GenBank/DDBJ databases">
        <title>Genome Sequence of Cubamyces cubensis.</title>
        <authorList>
            <person name="Buettner E."/>
        </authorList>
    </citation>
    <scope>NUCLEOTIDE SEQUENCE</scope>
    <source>
        <strain evidence="2">MPL-01</strain>
    </source>
</reference>
<feature type="compositionally biased region" description="Basic and acidic residues" evidence="1">
    <location>
        <begin position="307"/>
        <end position="319"/>
    </location>
</feature>
<dbReference type="AlphaFoldDB" id="A0AAD7TQX0"/>
<dbReference type="Proteomes" id="UP001215151">
    <property type="component" value="Unassembled WGS sequence"/>
</dbReference>
<accession>A0AAD7TQX0</accession>
<feature type="compositionally biased region" description="Low complexity" evidence="1">
    <location>
        <begin position="183"/>
        <end position="208"/>
    </location>
</feature>
<gene>
    <name evidence="2" type="ORF">ONZ51_g8281</name>
</gene>
<feature type="compositionally biased region" description="Low complexity" evidence="1">
    <location>
        <begin position="151"/>
        <end position="161"/>
    </location>
</feature>
<feature type="compositionally biased region" description="Acidic residues" evidence="1">
    <location>
        <begin position="162"/>
        <end position="182"/>
    </location>
</feature>
<organism evidence="2 3">
    <name type="scientific">Trametes cubensis</name>
    <dbReference type="NCBI Taxonomy" id="1111947"/>
    <lineage>
        <taxon>Eukaryota</taxon>
        <taxon>Fungi</taxon>
        <taxon>Dikarya</taxon>
        <taxon>Basidiomycota</taxon>
        <taxon>Agaricomycotina</taxon>
        <taxon>Agaricomycetes</taxon>
        <taxon>Polyporales</taxon>
        <taxon>Polyporaceae</taxon>
        <taxon>Trametes</taxon>
    </lineage>
</organism>
<feature type="compositionally biased region" description="Low complexity" evidence="1">
    <location>
        <begin position="288"/>
        <end position="302"/>
    </location>
</feature>
<evidence type="ECO:0000256" key="1">
    <source>
        <dbReference type="SAM" id="MobiDB-lite"/>
    </source>
</evidence>
<sequence>MGASLSHHSSSVYQTPGLSRMRVKVESVPPLPHVKAWFSANALPSILDLKNSLCADLQPLSNEHVLPDHILLLLDDFELLDSSPIDVVRDGDLIVIKKKPSPTQPKRKASEAASPSRKRAKLDDGRAVSHTSHSVTKRRASAKPPAPVTVESASESDSSSDSSEDDEDESSDSDTDSDDSDSSSDSNSDSDSSSTSTSSASDSSSSSEPETRSSRQKHPNGKKATTTAAKPQTSKPAAPPVPPGYGKPATHSRNLRRRRKKMYERLSLTAEPTSVNDIPLGPRARTLEPTAAAASTSAEPETQPARASEKGKEPAREISSEAPSFMMASLQNKNKKRGFKSAMTQGVPPKIVFPDTAAASAGASTSAQHQQSMDVDPDAQLVEAALNPSPPIATSATTRAQPRLIPPSEKQERGQIPANIFVTSVDVEEGMWNAKGKKKNKKKKKVQVEETWDYAEEVVEEVNTFAGGLPYDDVPETPIAPATSATSQTDPAKTNSTERAVVAAQWDTLRKITDKAQLQPGATVGWKALGINFATFTPEILLHIGRVISCGEQLVVEHIAEPSTAKASFGGVIDPEEGEPAEETFEWSEVLQGDWRLVSMR</sequence>
<protein>
    <submittedName>
        <fullName evidence="2">Uncharacterized protein</fullName>
    </submittedName>
</protein>
<feature type="compositionally biased region" description="Low complexity" evidence="1">
    <location>
        <begin position="222"/>
        <end position="236"/>
    </location>
</feature>
<dbReference type="EMBL" id="JAPEVG010000246">
    <property type="protein sequence ID" value="KAJ8472776.1"/>
    <property type="molecule type" value="Genomic_DNA"/>
</dbReference>
<feature type="region of interest" description="Disordered" evidence="1">
    <location>
        <begin position="389"/>
        <end position="413"/>
    </location>
</feature>
<feature type="region of interest" description="Disordered" evidence="1">
    <location>
        <begin position="477"/>
        <end position="497"/>
    </location>
</feature>